<gene>
    <name evidence="1" type="ORF">BRAPAZ1V2_A09P66370.2</name>
</gene>
<dbReference type="InterPro" id="IPR051801">
    <property type="entry name" value="GH28_Enzymes"/>
</dbReference>
<dbReference type="Gramene" id="A09p66370.2_BraZ1">
    <property type="protein sequence ID" value="A09p66370.2_BraZ1.CDS"/>
    <property type="gene ID" value="A09g66370.2_BraZ1"/>
</dbReference>
<evidence type="ECO:0000313" key="2">
    <source>
        <dbReference type="Proteomes" id="UP000694005"/>
    </source>
</evidence>
<name>A0A8D9CWA6_BRACM</name>
<organism evidence="1 2">
    <name type="scientific">Brassica campestris</name>
    <name type="common">Field mustard</name>
    <dbReference type="NCBI Taxonomy" id="3711"/>
    <lineage>
        <taxon>Eukaryota</taxon>
        <taxon>Viridiplantae</taxon>
        <taxon>Streptophyta</taxon>
        <taxon>Embryophyta</taxon>
        <taxon>Tracheophyta</taxon>
        <taxon>Spermatophyta</taxon>
        <taxon>Magnoliopsida</taxon>
        <taxon>eudicotyledons</taxon>
        <taxon>Gunneridae</taxon>
        <taxon>Pentapetalae</taxon>
        <taxon>rosids</taxon>
        <taxon>malvids</taxon>
        <taxon>Brassicales</taxon>
        <taxon>Brassicaceae</taxon>
        <taxon>Brassiceae</taxon>
        <taxon>Brassica</taxon>
    </lineage>
</organism>
<dbReference type="Proteomes" id="UP000694005">
    <property type="component" value="Chromosome A09"/>
</dbReference>
<accession>A0A8D9CWA6</accession>
<sequence>MFLFNHSKNAIYKLLECVSLLELPGKRHRSLLYGQILTDYHVVITVENGTIDGQGSIWWDWFRNGELNYTGEFLMNLN</sequence>
<proteinExistence type="predicted"/>
<dbReference type="PANTHER" id="PTHR31339">
    <property type="entry name" value="PECTIN LYASE-RELATED"/>
    <property type="match status" value="1"/>
</dbReference>
<dbReference type="InterPro" id="IPR011050">
    <property type="entry name" value="Pectin_lyase_fold/virulence"/>
</dbReference>
<dbReference type="SUPFAM" id="SSF51126">
    <property type="entry name" value="Pectin lyase-like"/>
    <property type="match status" value="1"/>
</dbReference>
<dbReference type="PANTHER" id="PTHR31339:SF69">
    <property type="entry name" value="PENTATRICOPEPTIDE REPEAT-CONTAINING PROTEIN"/>
    <property type="match status" value="1"/>
</dbReference>
<dbReference type="EMBL" id="LS974625">
    <property type="protein sequence ID" value="CAG7866170.1"/>
    <property type="molecule type" value="Genomic_DNA"/>
</dbReference>
<protein>
    <submittedName>
        <fullName evidence="1">Uncharacterized protein</fullName>
    </submittedName>
</protein>
<evidence type="ECO:0000313" key="1">
    <source>
        <dbReference type="EMBL" id="CAG7866170.1"/>
    </source>
</evidence>
<dbReference type="AlphaFoldDB" id="A0A8D9CWA6"/>
<reference evidence="1 2" key="1">
    <citation type="submission" date="2021-07" db="EMBL/GenBank/DDBJ databases">
        <authorList>
            <consortium name="Genoscope - CEA"/>
            <person name="William W."/>
        </authorList>
    </citation>
    <scope>NUCLEOTIDE SEQUENCE [LARGE SCALE GENOMIC DNA]</scope>
</reference>